<proteinExistence type="predicted"/>
<organism evidence="4 5">
    <name type="scientific">Trichomonascus ciferrii</name>
    <dbReference type="NCBI Taxonomy" id="44093"/>
    <lineage>
        <taxon>Eukaryota</taxon>
        <taxon>Fungi</taxon>
        <taxon>Dikarya</taxon>
        <taxon>Ascomycota</taxon>
        <taxon>Saccharomycotina</taxon>
        <taxon>Dipodascomycetes</taxon>
        <taxon>Dipodascales</taxon>
        <taxon>Trichomonascaceae</taxon>
        <taxon>Trichomonascus</taxon>
        <taxon>Trichomonascus ciferrii complex</taxon>
    </lineage>
</organism>
<dbReference type="CDD" id="cd07061">
    <property type="entry name" value="HP_HAP_like"/>
    <property type="match status" value="1"/>
</dbReference>
<feature type="region of interest" description="Disordered" evidence="2">
    <location>
        <begin position="1"/>
        <end position="49"/>
    </location>
</feature>
<gene>
    <name evidence="4" type="ORF">TRICI_001608</name>
</gene>
<dbReference type="SUPFAM" id="SSF53254">
    <property type="entry name" value="Phosphoglycerate mutase-like"/>
    <property type="match status" value="1"/>
</dbReference>
<dbReference type="PANTHER" id="PTHR20963:SF43">
    <property type="entry name" value="PUTATIVE (AFU_ORTHOLOGUE AFUA_7G01240)-RELATED"/>
    <property type="match status" value="1"/>
</dbReference>
<keyword evidence="3" id="KW-0472">Membrane</keyword>
<dbReference type="Pfam" id="PF00328">
    <property type="entry name" value="His_Phos_2"/>
    <property type="match status" value="1"/>
</dbReference>
<evidence type="ECO:0000313" key="5">
    <source>
        <dbReference type="Proteomes" id="UP000761534"/>
    </source>
</evidence>
<name>A0A642V813_9ASCO</name>
<dbReference type="VEuPathDB" id="FungiDB:TRICI_001608"/>
<evidence type="ECO:0000256" key="1">
    <source>
        <dbReference type="ARBA" id="ARBA00022801"/>
    </source>
</evidence>
<dbReference type="Proteomes" id="UP000761534">
    <property type="component" value="Unassembled WGS sequence"/>
</dbReference>
<keyword evidence="1" id="KW-0378">Hydrolase</keyword>
<dbReference type="EMBL" id="SWFS01000115">
    <property type="protein sequence ID" value="KAA8916240.1"/>
    <property type="molecule type" value="Genomic_DNA"/>
</dbReference>
<accession>A0A642V813</accession>
<dbReference type="InterPro" id="IPR000560">
    <property type="entry name" value="His_Pase_clade-2"/>
</dbReference>
<dbReference type="Gene3D" id="3.40.50.1240">
    <property type="entry name" value="Phosphoglycerate mutase-like"/>
    <property type="match status" value="1"/>
</dbReference>
<evidence type="ECO:0000313" key="4">
    <source>
        <dbReference type="EMBL" id="KAA8916240.1"/>
    </source>
</evidence>
<reference evidence="4" key="1">
    <citation type="journal article" date="2019" name="G3 (Bethesda)">
        <title>Genome Assemblies of Two Rare Opportunistic Yeast Pathogens: Diutina rugosa (syn. Candida rugosa) and Trichomonascus ciferrii (syn. Candida ciferrii).</title>
        <authorList>
            <person name="Mixao V."/>
            <person name="Saus E."/>
            <person name="Hansen A.P."/>
            <person name="Lass-Florl C."/>
            <person name="Gabaldon T."/>
        </authorList>
    </citation>
    <scope>NUCLEOTIDE SEQUENCE</scope>
    <source>
        <strain evidence="4">CBS 4856</strain>
    </source>
</reference>
<evidence type="ECO:0008006" key="6">
    <source>
        <dbReference type="Google" id="ProtNLM"/>
    </source>
</evidence>
<evidence type="ECO:0000256" key="3">
    <source>
        <dbReference type="SAM" id="Phobius"/>
    </source>
</evidence>
<dbReference type="AlphaFoldDB" id="A0A642V813"/>
<feature type="compositionally biased region" description="Basic and acidic residues" evidence="2">
    <location>
        <begin position="1"/>
        <end position="33"/>
    </location>
</feature>
<keyword evidence="5" id="KW-1185">Reference proteome</keyword>
<evidence type="ECO:0000256" key="2">
    <source>
        <dbReference type="SAM" id="MobiDB-lite"/>
    </source>
</evidence>
<keyword evidence="3" id="KW-0812">Transmembrane</keyword>
<protein>
    <recommendedName>
        <fullName evidence="6">Acid phosphatase</fullName>
    </recommendedName>
</protein>
<dbReference type="PANTHER" id="PTHR20963">
    <property type="entry name" value="MULTIPLE INOSITOL POLYPHOSPHATE PHOSPHATASE-RELATED"/>
    <property type="match status" value="1"/>
</dbReference>
<dbReference type="GO" id="GO:0003993">
    <property type="term" value="F:acid phosphatase activity"/>
    <property type="evidence" value="ECO:0007669"/>
    <property type="project" value="TreeGrafter"/>
</dbReference>
<dbReference type="InterPro" id="IPR029033">
    <property type="entry name" value="His_PPase_superfam"/>
</dbReference>
<keyword evidence="3" id="KW-1133">Transmembrane helix</keyword>
<feature type="region of interest" description="Disordered" evidence="2">
    <location>
        <begin position="82"/>
        <end position="101"/>
    </location>
</feature>
<sequence length="561" mass="63490">MDREEEDIELHRMSGDEDTGGDGRHESQTRLIRDEEEGGMASYDEEQKPRQEGRIVKYVLFLTIPAILGFLVYLVATQQSPQEARDASPGAAPTGTSYPSGFDMRNNWGSYSPYFGHGTPFEGIEATDEEDVGPRAGLPRGCRYRQVHVLHRHADRFPTKTKTEQMQRVAQRLREMGEPPAAQLRWMKDWMYGLGTDLLVAKGVSAEFESGARFWASHGMQLYNATEKDKLFYDPDALNKYENGTARPKPVLRATNQSRIDTSARAWAAGFFGLHGNQGYTQTDPADVYELVLMDEAEGQNNTLAAYYSCPNGNDNATVEGDAQRRVFEWTERYLAKAQKRLQVLLPGYENLTTLDAYAMQHICAFETAAFDGSPFCGLFTESEWRGYEYTHDLDFYYQSGFGSPFGPAMGSGWLTELVARLKGVQLRESTHGVNTSVTSTFPIDQPFYLDMTHDSVIVSVLAALDLKFLDDELPHKKMVAPRSFIISRLTPFAARLYVELLECGDEMHVRMKLNDRILPLGDLYDCPDATDGLCPFDKFRRSLEKRLNEIDFEKICYHDL</sequence>
<dbReference type="OrthoDB" id="6509975at2759"/>
<comment type="caution">
    <text evidence="4">The sequence shown here is derived from an EMBL/GenBank/DDBJ whole genome shotgun (WGS) entry which is preliminary data.</text>
</comment>
<feature type="transmembrane region" description="Helical" evidence="3">
    <location>
        <begin position="58"/>
        <end position="76"/>
    </location>
</feature>